<dbReference type="EMBL" id="KV876607">
    <property type="protein sequence ID" value="RZR75181.1"/>
    <property type="molecule type" value="Genomic_DNA"/>
</dbReference>
<organism evidence="4">
    <name type="scientific">Ensete ventricosum</name>
    <name type="common">Abyssinian banana</name>
    <name type="synonym">Musa ensete</name>
    <dbReference type="NCBI Taxonomy" id="4639"/>
    <lineage>
        <taxon>Eukaryota</taxon>
        <taxon>Viridiplantae</taxon>
        <taxon>Streptophyta</taxon>
        <taxon>Embryophyta</taxon>
        <taxon>Tracheophyta</taxon>
        <taxon>Spermatophyta</taxon>
        <taxon>Magnoliopsida</taxon>
        <taxon>Liliopsida</taxon>
        <taxon>Zingiberales</taxon>
        <taxon>Musaceae</taxon>
        <taxon>Ensete</taxon>
    </lineage>
</organism>
<dbReference type="PANTHER" id="PTHR22850">
    <property type="entry name" value="WD40 REPEAT FAMILY"/>
    <property type="match status" value="1"/>
</dbReference>
<dbReference type="Gene3D" id="2.130.10.10">
    <property type="entry name" value="YVTN repeat-like/Quinoprotein amine dehydrogenase"/>
    <property type="match status" value="1"/>
</dbReference>
<sequence>MCIKGTKILLKMCSSVQVLLFSQTSLGSADTSVSMFDHHNLTSGGVGLPIYKFEGHKAAVLCWSPDRASIFGGAVEDGFLNIWDHEKVFILLFEKLLNNMNLVWKLFNNFYKNWALKSVAAPNPSLEFIYIIFRLGCKKKEHAGTRVPNSPPGLFFRHSGHRYINRTERALASSRDSILCKCRDKVVDFHWNVSDPWTIVNISDDCSSTGGGGTGG</sequence>
<dbReference type="Proteomes" id="UP000290560">
    <property type="component" value="Unassembled WGS sequence"/>
</dbReference>
<reference evidence="4" key="1">
    <citation type="journal article" date="2018" name="Data Brief">
        <title>Genome sequence data from 17 accessions of Ensete ventricosum, a staple food crop for millions in Ethiopia.</title>
        <authorList>
            <person name="Yemataw Z."/>
            <person name="Muzemil S."/>
            <person name="Ambachew D."/>
            <person name="Tripathi L."/>
            <person name="Tesfaye K."/>
            <person name="Chala A."/>
            <person name="Farbos A."/>
            <person name="O'Neill P."/>
            <person name="Moore K."/>
            <person name="Grant M."/>
            <person name="Studholme D.J."/>
        </authorList>
    </citation>
    <scope>NUCLEOTIDE SEQUENCE [LARGE SCALE GENOMIC DNA]</scope>
    <source>
        <tissue evidence="4">Leaf</tissue>
    </source>
</reference>
<evidence type="ECO:0000256" key="1">
    <source>
        <dbReference type="ARBA" id="ARBA00022574"/>
    </source>
</evidence>
<dbReference type="SUPFAM" id="SSF50978">
    <property type="entry name" value="WD40 repeat-like"/>
    <property type="match status" value="1"/>
</dbReference>
<name>A0A445MM08_ENSVE</name>
<dbReference type="InterPro" id="IPR050459">
    <property type="entry name" value="WD_repeat_RBAP46/RBAP48/MSI1"/>
</dbReference>
<keyword evidence="3" id="KW-0732">Signal</keyword>
<feature type="chain" id="PRO_5019427875" description="Anaphase-promoting complex subunit 4 WD40 domain-containing protein" evidence="3">
    <location>
        <begin position="30"/>
        <end position="216"/>
    </location>
</feature>
<gene>
    <name evidence="4" type="ORF">BHM03_00051322</name>
</gene>
<dbReference type="InterPro" id="IPR036322">
    <property type="entry name" value="WD40_repeat_dom_sf"/>
</dbReference>
<evidence type="ECO:0000256" key="2">
    <source>
        <dbReference type="ARBA" id="ARBA00022737"/>
    </source>
</evidence>
<evidence type="ECO:0000256" key="3">
    <source>
        <dbReference type="SAM" id="SignalP"/>
    </source>
</evidence>
<keyword evidence="2" id="KW-0677">Repeat</keyword>
<proteinExistence type="predicted"/>
<protein>
    <recommendedName>
        <fullName evidence="5">Anaphase-promoting complex subunit 4 WD40 domain-containing protein</fullName>
    </recommendedName>
</protein>
<evidence type="ECO:0008006" key="5">
    <source>
        <dbReference type="Google" id="ProtNLM"/>
    </source>
</evidence>
<accession>A0A445MM08</accession>
<feature type="signal peptide" evidence="3">
    <location>
        <begin position="1"/>
        <end position="29"/>
    </location>
</feature>
<dbReference type="AlphaFoldDB" id="A0A445MM08"/>
<keyword evidence="1" id="KW-0853">WD repeat</keyword>
<dbReference type="InterPro" id="IPR015943">
    <property type="entry name" value="WD40/YVTN_repeat-like_dom_sf"/>
</dbReference>
<evidence type="ECO:0000313" key="4">
    <source>
        <dbReference type="EMBL" id="RZR75181.1"/>
    </source>
</evidence>